<feature type="domain" description="FUZ/MON1/HPS1 first Longin" evidence="2">
    <location>
        <begin position="46"/>
        <end position="165"/>
    </location>
</feature>
<accession>I0YN11</accession>
<reference evidence="5 6" key="1">
    <citation type="journal article" date="2012" name="Genome Biol.">
        <title>The genome of the polar eukaryotic microalga coccomyxa subellipsoidea reveals traits of cold adaptation.</title>
        <authorList>
            <person name="Blanc G."/>
            <person name="Agarkova I."/>
            <person name="Grimwood J."/>
            <person name="Kuo A."/>
            <person name="Brueggeman A."/>
            <person name="Dunigan D."/>
            <person name="Gurnon J."/>
            <person name="Ladunga I."/>
            <person name="Lindquist E."/>
            <person name="Lucas S."/>
            <person name="Pangilinan J."/>
            <person name="Proschold T."/>
            <person name="Salamov A."/>
            <person name="Schmutz J."/>
            <person name="Weeks D."/>
            <person name="Yamada T."/>
            <person name="Claverie J.M."/>
            <person name="Grigoriev I."/>
            <person name="Van Etten J."/>
            <person name="Lomsadze A."/>
            <person name="Borodovsky M."/>
        </authorList>
    </citation>
    <scope>NUCLEOTIDE SEQUENCE [LARGE SCALE GENOMIC DNA]</scope>
    <source>
        <strain evidence="5 6">C-169</strain>
    </source>
</reference>
<comment type="similarity">
    <text evidence="1">Belongs to the MON1/SAND family.</text>
</comment>
<dbReference type="GeneID" id="17037752"/>
<dbReference type="RefSeq" id="XP_005644324.1">
    <property type="nucleotide sequence ID" value="XM_005644267.1"/>
</dbReference>
<dbReference type="InterPro" id="IPR043970">
    <property type="entry name" value="FUZ/MON1/HPS1_longin_3"/>
</dbReference>
<evidence type="ECO:0000313" key="5">
    <source>
        <dbReference type="EMBL" id="EIE19780.1"/>
    </source>
</evidence>
<dbReference type="eggNOG" id="KOG0997">
    <property type="taxonomic scope" value="Eukaryota"/>
</dbReference>
<gene>
    <name evidence="5" type="ORF">COCSUDRAFT_19482</name>
</gene>
<comment type="caution">
    <text evidence="5">The sequence shown here is derived from an EMBL/GenBank/DDBJ whole genome shotgun (WGS) entry which is preliminary data.</text>
</comment>
<evidence type="ECO:0000259" key="2">
    <source>
        <dbReference type="Pfam" id="PF19036"/>
    </source>
</evidence>
<dbReference type="PANTHER" id="PTHR13027">
    <property type="entry name" value="SAND PROTEIN-RELATED"/>
    <property type="match status" value="1"/>
</dbReference>
<evidence type="ECO:0000259" key="4">
    <source>
        <dbReference type="Pfam" id="PF19038"/>
    </source>
</evidence>
<dbReference type="PRINTS" id="PR01546">
    <property type="entry name" value="YEAST73DUF"/>
</dbReference>
<dbReference type="AlphaFoldDB" id="I0YN11"/>
<organism evidence="5 6">
    <name type="scientific">Coccomyxa subellipsoidea (strain C-169)</name>
    <name type="common">Green microalga</name>
    <dbReference type="NCBI Taxonomy" id="574566"/>
    <lineage>
        <taxon>Eukaryota</taxon>
        <taxon>Viridiplantae</taxon>
        <taxon>Chlorophyta</taxon>
        <taxon>core chlorophytes</taxon>
        <taxon>Trebouxiophyceae</taxon>
        <taxon>Trebouxiophyceae incertae sedis</taxon>
        <taxon>Coccomyxaceae</taxon>
        <taxon>Coccomyxa</taxon>
        <taxon>Coccomyxa subellipsoidea</taxon>
    </lineage>
</organism>
<dbReference type="GO" id="GO:0016192">
    <property type="term" value="P:vesicle-mediated transport"/>
    <property type="evidence" value="ECO:0007669"/>
    <property type="project" value="InterPro"/>
</dbReference>
<dbReference type="Pfam" id="PF19038">
    <property type="entry name" value="Fuz_longin_3"/>
    <property type="match status" value="1"/>
</dbReference>
<feature type="domain" description="FUZ/MON1/HPS1 second Longin" evidence="3">
    <location>
        <begin position="207"/>
        <end position="302"/>
    </location>
</feature>
<sequence>MQLCATGAEAEAAAAARAASLGRAASSAAVQVGQNEDSAHWRGQRKHFFVLSNAGRPVFTAHGSEHALAGFMAIIDAMMSFVKDRGDSLQTIRAGKHLIVFLERGPLYLVAVSSTGEPEAALKLQLDLLHAHLLAILTDNFDRMLARNPRFEPRRLLGGTEDVLRRFLASFDTSPSAMLCAFEPLRLSADARHTVLLALQSAVKRSEAVYGVLLAGERVVGLAQPRAHALHAADLLLLSSFVLGSDSFRAAAESFSPICLPRFNPSAFLHAYVHYLDPSGVCLVLLSPRQDAFHRLSDSAARLQRQLAESGVPQVILLGLLYSHRMFNRACSSLAGNAIRAALAAPGQGRLHIPSMPAAAGGGPLGTTALQHFLYKAPARGQYVMPAFTAPLTVPELQQEVMPAYARVHAAMFSEAGHARQRVHFTRDDSRAVLAYIGAEYEAYAQFDALLDRSAAVATCQRLCAWIKGQHAELFVPPSF</sequence>
<evidence type="ECO:0000313" key="6">
    <source>
        <dbReference type="Proteomes" id="UP000007264"/>
    </source>
</evidence>
<evidence type="ECO:0000256" key="1">
    <source>
        <dbReference type="RuleBase" id="RU367048"/>
    </source>
</evidence>
<dbReference type="InterPro" id="IPR004353">
    <property type="entry name" value="Mon1"/>
</dbReference>
<dbReference type="OrthoDB" id="272411at2759"/>
<dbReference type="Pfam" id="PF19036">
    <property type="entry name" value="Fuz_longin_1"/>
    <property type="match status" value="1"/>
</dbReference>
<dbReference type="InterPro" id="IPR043971">
    <property type="entry name" value="FUZ/MON1/HPS1_longin_2"/>
</dbReference>
<dbReference type="PANTHER" id="PTHR13027:SF7">
    <property type="entry name" value="VACUOLAR FUSION PROTEIN MON1 HOMOLOG"/>
    <property type="match status" value="1"/>
</dbReference>
<dbReference type="InterPro" id="IPR043972">
    <property type="entry name" value="FUZ/MON1/HPS1_longin_1"/>
</dbReference>
<keyword evidence="6" id="KW-1185">Reference proteome</keyword>
<dbReference type="KEGG" id="csl:COCSUDRAFT_19482"/>
<protein>
    <recommendedName>
        <fullName evidence="1">Vacuolar fusion protein MON1 homolog</fullName>
    </recommendedName>
</protein>
<proteinExistence type="inferred from homology"/>
<evidence type="ECO:0000259" key="3">
    <source>
        <dbReference type="Pfam" id="PF19037"/>
    </source>
</evidence>
<dbReference type="GO" id="GO:0006623">
    <property type="term" value="P:protein targeting to vacuole"/>
    <property type="evidence" value="ECO:0007669"/>
    <property type="project" value="UniProtKB-UniRule"/>
</dbReference>
<dbReference type="STRING" id="574566.I0YN11"/>
<name>I0YN11_COCSC</name>
<feature type="domain" description="FUZ/MON1/HPS1 third Longin" evidence="4">
    <location>
        <begin position="370"/>
        <end position="468"/>
    </location>
</feature>
<comment type="function">
    <text evidence="1">Plays an important role in membrane trafficking through the secretory apparatus.</text>
</comment>
<dbReference type="EMBL" id="AGSI01000018">
    <property type="protein sequence ID" value="EIE19780.1"/>
    <property type="molecule type" value="Genomic_DNA"/>
</dbReference>
<dbReference type="Proteomes" id="UP000007264">
    <property type="component" value="Unassembled WGS sequence"/>
</dbReference>
<dbReference type="Pfam" id="PF19037">
    <property type="entry name" value="Fuz_longin_2"/>
    <property type="match status" value="1"/>
</dbReference>